<dbReference type="PROSITE" id="PS50005">
    <property type="entry name" value="TPR"/>
    <property type="match status" value="2"/>
</dbReference>
<evidence type="ECO:0000313" key="8">
    <source>
        <dbReference type="Proteomes" id="UP000001302"/>
    </source>
</evidence>
<dbReference type="STRING" id="314260.PB2503_06482"/>
<feature type="compositionally biased region" description="Acidic residues" evidence="4">
    <location>
        <begin position="510"/>
        <end position="535"/>
    </location>
</feature>
<evidence type="ECO:0000256" key="1">
    <source>
        <dbReference type="ARBA" id="ARBA00022737"/>
    </source>
</evidence>
<feature type="signal peptide" evidence="5">
    <location>
        <begin position="1"/>
        <end position="21"/>
    </location>
</feature>
<name>E0TI23_PARBH</name>
<keyword evidence="5" id="KW-0732">Signal</keyword>
<evidence type="ECO:0000256" key="4">
    <source>
        <dbReference type="SAM" id="MobiDB-lite"/>
    </source>
</evidence>
<sequence>MSASVGAVCLLGGAPSASASAAPVMVTASTVTANASVLLQQTEEEARRRARLSLGTRTAQVLGEALNEINAEPAQYQAALNRLNGLLNRNDLSDFDRSTALEIRGAVYAGMENYSAALQDFVRVLEIDELPFDRLTQIRYNVAQLYFQEENYAQTIRFMRDYLNQEGNIEDSNAWFILAAAYASQDNFQAARRPAEQALQYDDKKEEKTYGLLNLIYAELNLNAERARLLEEMVERFPNNESYWSQLSGAYYQAGDNKNAFATLEAAYNAGLITDADKIVSLAQFYSDLDNPFRGGQLLQREMEAGTVERNLKNLTLLSQLWSMAREQDRAIEALQAAAQISPSGELYYRLGQSYMASEQYREGIDALESALQRGGLSERDRGDIYVLLGSAYFNIDSETRAGRLAARRQFQRALQYSNSRRTAQGWINYIDAIEDTIRRQNEVERLQRQEQREREYERCESLIDVAEIGGSVDAGDLADCRALVDRLDIDGNGSVSDDELNAYVTGEPLAEEEATEDEAEDTEDTGEAAEEGEE</sequence>
<evidence type="ECO:0000259" key="6">
    <source>
        <dbReference type="PROSITE" id="PS50222"/>
    </source>
</evidence>
<dbReference type="PANTHER" id="PTHR44186">
    <property type="match status" value="1"/>
</dbReference>
<evidence type="ECO:0000313" key="7">
    <source>
        <dbReference type="EMBL" id="ADM09362.1"/>
    </source>
</evidence>
<dbReference type="GO" id="GO:0005509">
    <property type="term" value="F:calcium ion binding"/>
    <property type="evidence" value="ECO:0007669"/>
    <property type="project" value="InterPro"/>
</dbReference>
<organism evidence="7 8">
    <name type="scientific">Parvularcula bermudensis (strain ATCC BAA-594 / HTCC2503 / KCTC 12087)</name>
    <dbReference type="NCBI Taxonomy" id="314260"/>
    <lineage>
        <taxon>Bacteria</taxon>
        <taxon>Pseudomonadati</taxon>
        <taxon>Pseudomonadota</taxon>
        <taxon>Alphaproteobacteria</taxon>
        <taxon>Parvularculales</taxon>
        <taxon>Parvularculaceae</taxon>
        <taxon>Parvularcula</taxon>
    </lineage>
</organism>
<dbReference type="AlphaFoldDB" id="E0TI23"/>
<feature type="repeat" description="TPR" evidence="3">
    <location>
        <begin position="98"/>
        <end position="131"/>
    </location>
</feature>
<reference evidence="8" key="1">
    <citation type="submission" date="2010-08" db="EMBL/GenBank/DDBJ databases">
        <title>Genome sequence of Parvularcula bermudensis HTCC2503.</title>
        <authorList>
            <person name="Kang D.-M."/>
            <person name="Oh H.-M."/>
            <person name="Cho J.-C."/>
        </authorList>
    </citation>
    <scope>NUCLEOTIDE SEQUENCE [LARGE SCALE GENOMIC DNA]</scope>
    <source>
        <strain evidence="8">ATCC BAA-594 / HTCC2503 / KCTC 12087</strain>
    </source>
</reference>
<dbReference type="eggNOG" id="COG0457">
    <property type="taxonomic scope" value="Bacteria"/>
</dbReference>
<accession>E0TI23</accession>
<dbReference type="InterPro" id="IPR011990">
    <property type="entry name" value="TPR-like_helical_dom_sf"/>
</dbReference>
<dbReference type="InterPro" id="IPR019734">
    <property type="entry name" value="TPR_rpt"/>
</dbReference>
<feature type="repeat" description="TPR" evidence="3">
    <location>
        <begin position="172"/>
        <end position="205"/>
    </location>
</feature>
<dbReference type="SUPFAM" id="SSF48452">
    <property type="entry name" value="TPR-like"/>
    <property type="match status" value="2"/>
</dbReference>
<dbReference type="SMART" id="SM00028">
    <property type="entry name" value="TPR"/>
    <property type="match status" value="4"/>
</dbReference>
<dbReference type="KEGG" id="pbr:PB2503_06482"/>
<keyword evidence="2 3" id="KW-0802">TPR repeat</keyword>
<dbReference type="PROSITE" id="PS50222">
    <property type="entry name" value="EF_HAND_2"/>
    <property type="match status" value="1"/>
</dbReference>
<reference evidence="7 8" key="2">
    <citation type="journal article" date="2011" name="J. Bacteriol.">
        <title>Complete genome sequence of strain HTCC2503T of Parvularcula bermudensis, the type species of the order "Parvularculales" in the class Alphaproteobacteria.</title>
        <authorList>
            <person name="Oh H.M."/>
            <person name="Kang I."/>
            <person name="Vergin K.L."/>
            <person name="Kang D."/>
            <person name="Rhee K.H."/>
            <person name="Giovannoni S.J."/>
            <person name="Cho J.C."/>
        </authorList>
    </citation>
    <scope>NUCLEOTIDE SEQUENCE [LARGE SCALE GENOMIC DNA]</scope>
    <source>
        <strain evidence="8">ATCC BAA-594 / HTCC2503 / KCTC 12087</strain>
    </source>
</reference>
<proteinExistence type="predicted"/>
<feature type="domain" description="EF-hand" evidence="6">
    <location>
        <begin position="476"/>
        <end position="511"/>
    </location>
</feature>
<keyword evidence="1" id="KW-0677">Repeat</keyword>
<dbReference type="Gene3D" id="1.25.40.10">
    <property type="entry name" value="Tetratricopeptide repeat domain"/>
    <property type="match status" value="2"/>
</dbReference>
<dbReference type="InterPro" id="IPR002048">
    <property type="entry name" value="EF_hand_dom"/>
</dbReference>
<dbReference type="Proteomes" id="UP000001302">
    <property type="component" value="Chromosome"/>
</dbReference>
<keyword evidence="8" id="KW-1185">Reference proteome</keyword>
<dbReference type="Pfam" id="PF13181">
    <property type="entry name" value="TPR_8"/>
    <property type="match status" value="1"/>
</dbReference>
<gene>
    <name evidence="7" type="ordered locus">PB2503_06482</name>
</gene>
<protein>
    <recommendedName>
        <fullName evidence="6">EF-hand domain-containing protein</fullName>
    </recommendedName>
</protein>
<evidence type="ECO:0000256" key="5">
    <source>
        <dbReference type="SAM" id="SignalP"/>
    </source>
</evidence>
<dbReference type="InterPro" id="IPR018247">
    <property type="entry name" value="EF_Hand_1_Ca_BS"/>
</dbReference>
<feature type="region of interest" description="Disordered" evidence="4">
    <location>
        <begin position="495"/>
        <end position="535"/>
    </location>
</feature>
<evidence type="ECO:0000256" key="2">
    <source>
        <dbReference type="ARBA" id="ARBA00022803"/>
    </source>
</evidence>
<dbReference type="EMBL" id="CP002156">
    <property type="protein sequence ID" value="ADM09362.1"/>
    <property type="molecule type" value="Genomic_DNA"/>
</dbReference>
<dbReference type="HOGENOM" id="CLU_038151_0_0_5"/>
<evidence type="ECO:0000256" key="3">
    <source>
        <dbReference type="PROSITE-ProRule" id="PRU00339"/>
    </source>
</evidence>
<dbReference type="PROSITE" id="PS00018">
    <property type="entry name" value="EF_HAND_1"/>
    <property type="match status" value="1"/>
</dbReference>
<dbReference type="PANTHER" id="PTHR44186:SF1">
    <property type="entry name" value="BARDET-BIEDL SYNDROME 4 PROTEIN"/>
    <property type="match status" value="1"/>
</dbReference>
<feature type="chain" id="PRO_5003140691" description="EF-hand domain-containing protein" evidence="5">
    <location>
        <begin position="22"/>
        <end position="535"/>
    </location>
</feature>